<evidence type="ECO:0000256" key="9">
    <source>
        <dbReference type="ARBA" id="ARBA00023002"/>
    </source>
</evidence>
<accession>A0A9P7GB61</accession>
<dbReference type="GO" id="GO:0016705">
    <property type="term" value="F:oxidoreductase activity, acting on paired donors, with incorporation or reduction of molecular oxygen"/>
    <property type="evidence" value="ECO:0007669"/>
    <property type="project" value="InterPro"/>
</dbReference>
<evidence type="ECO:0000256" key="7">
    <source>
        <dbReference type="ARBA" id="ARBA00022723"/>
    </source>
</evidence>
<keyword evidence="6" id="KW-0812">Transmembrane</keyword>
<evidence type="ECO:0000256" key="5">
    <source>
        <dbReference type="ARBA" id="ARBA00022617"/>
    </source>
</evidence>
<evidence type="ECO:0000256" key="2">
    <source>
        <dbReference type="ARBA" id="ARBA00004370"/>
    </source>
</evidence>
<dbReference type="SUPFAM" id="SSF48264">
    <property type="entry name" value="Cytochrome P450"/>
    <property type="match status" value="1"/>
</dbReference>
<evidence type="ECO:0000256" key="1">
    <source>
        <dbReference type="ARBA" id="ARBA00001971"/>
    </source>
</evidence>
<sequence>MSRGALELIGQSGLGYSFDPLIEGQEPHPYSVCAKELIPVTFTMTFPRIYMLPTLVNIGSARFRRFAVEILALFWGNARKLRDIIDVMHHTSVEIFEAKKCALKEEGHDQGYGKDIMNVVRPTTSHTTDTTSNGLSRILHLLALNPDAQTRLRDEISAARAKFGDDIPYDELVGLPFADAVCRETLRLYPPVGMVTRETRKDVVLPLSTPITGLDGRSMHEITVPSNTTVIVSIFGVNRDPALWGPDAGEWKPERWLNPLPRTLVEAHLPGIYSNS</sequence>
<organism evidence="13 14">
    <name type="scientific">Asterophora parasitica</name>
    <dbReference type="NCBI Taxonomy" id="117018"/>
    <lineage>
        <taxon>Eukaryota</taxon>
        <taxon>Fungi</taxon>
        <taxon>Dikarya</taxon>
        <taxon>Basidiomycota</taxon>
        <taxon>Agaricomycotina</taxon>
        <taxon>Agaricomycetes</taxon>
        <taxon>Agaricomycetidae</taxon>
        <taxon>Agaricales</taxon>
        <taxon>Tricholomatineae</taxon>
        <taxon>Lyophyllaceae</taxon>
        <taxon>Asterophora</taxon>
    </lineage>
</organism>
<dbReference type="AlphaFoldDB" id="A0A9P7GB61"/>
<comment type="subcellular location">
    <subcellularLocation>
        <location evidence="2">Membrane</location>
    </subcellularLocation>
</comment>
<keyword evidence="7" id="KW-0479">Metal-binding</keyword>
<dbReference type="GO" id="GO:0020037">
    <property type="term" value="F:heme binding"/>
    <property type="evidence" value="ECO:0007669"/>
    <property type="project" value="InterPro"/>
</dbReference>
<gene>
    <name evidence="13" type="ORF">DXG03_000440</name>
</gene>
<comment type="cofactor">
    <cofactor evidence="1">
        <name>heme</name>
        <dbReference type="ChEBI" id="CHEBI:30413"/>
    </cofactor>
</comment>
<protein>
    <recommendedName>
        <fullName evidence="15">Cytochrome P450</fullName>
    </recommendedName>
</protein>
<dbReference type="Gene3D" id="1.10.630.10">
    <property type="entry name" value="Cytochrome P450"/>
    <property type="match status" value="1"/>
</dbReference>
<dbReference type="GO" id="GO:0016020">
    <property type="term" value="C:membrane"/>
    <property type="evidence" value="ECO:0007669"/>
    <property type="project" value="UniProtKB-SubCell"/>
</dbReference>
<evidence type="ECO:0000313" key="14">
    <source>
        <dbReference type="Proteomes" id="UP000775547"/>
    </source>
</evidence>
<keyword evidence="8" id="KW-1133">Transmembrane helix</keyword>
<keyword evidence="14" id="KW-1185">Reference proteome</keyword>
<evidence type="ECO:0000256" key="4">
    <source>
        <dbReference type="ARBA" id="ARBA00010617"/>
    </source>
</evidence>
<dbReference type="PANTHER" id="PTHR24305">
    <property type="entry name" value="CYTOCHROME P450"/>
    <property type="match status" value="1"/>
</dbReference>
<evidence type="ECO:0000256" key="6">
    <source>
        <dbReference type="ARBA" id="ARBA00022692"/>
    </source>
</evidence>
<evidence type="ECO:0000256" key="12">
    <source>
        <dbReference type="ARBA" id="ARBA00023136"/>
    </source>
</evidence>
<keyword evidence="9" id="KW-0560">Oxidoreductase</keyword>
<dbReference type="InterPro" id="IPR050121">
    <property type="entry name" value="Cytochrome_P450_monoxygenase"/>
</dbReference>
<dbReference type="GO" id="GO:0004497">
    <property type="term" value="F:monooxygenase activity"/>
    <property type="evidence" value="ECO:0007669"/>
    <property type="project" value="UniProtKB-KW"/>
</dbReference>
<evidence type="ECO:0000256" key="3">
    <source>
        <dbReference type="ARBA" id="ARBA00004721"/>
    </source>
</evidence>
<evidence type="ECO:0000256" key="11">
    <source>
        <dbReference type="ARBA" id="ARBA00023033"/>
    </source>
</evidence>
<dbReference type="InterPro" id="IPR001128">
    <property type="entry name" value="Cyt_P450"/>
</dbReference>
<reference evidence="13" key="1">
    <citation type="submission" date="2020-07" db="EMBL/GenBank/DDBJ databases">
        <authorList>
            <person name="Nieuwenhuis M."/>
            <person name="Van De Peppel L.J.J."/>
        </authorList>
    </citation>
    <scope>NUCLEOTIDE SEQUENCE</scope>
    <source>
        <strain evidence="13">AP01</strain>
        <tissue evidence="13">Mycelium</tissue>
    </source>
</reference>
<evidence type="ECO:0000256" key="10">
    <source>
        <dbReference type="ARBA" id="ARBA00023004"/>
    </source>
</evidence>
<keyword evidence="5" id="KW-0349">Heme</keyword>
<comment type="pathway">
    <text evidence="3">Secondary metabolite biosynthesis; terpenoid biosynthesis.</text>
</comment>
<dbReference type="EMBL" id="JABCKV010000010">
    <property type="protein sequence ID" value="KAG5647372.1"/>
    <property type="molecule type" value="Genomic_DNA"/>
</dbReference>
<evidence type="ECO:0000256" key="8">
    <source>
        <dbReference type="ARBA" id="ARBA00022989"/>
    </source>
</evidence>
<keyword evidence="11" id="KW-0503">Monooxygenase</keyword>
<comment type="caution">
    <text evidence="13">The sequence shown here is derived from an EMBL/GenBank/DDBJ whole genome shotgun (WGS) entry which is preliminary data.</text>
</comment>
<dbReference type="Proteomes" id="UP000775547">
    <property type="component" value="Unassembled WGS sequence"/>
</dbReference>
<comment type="similarity">
    <text evidence="4">Belongs to the cytochrome P450 family.</text>
</comment>
<dbReference type="GO" id="GO:0005506">
    <property type="term" value="F:iron ion binding"/>
    <property type="evidence" value="ECO:0007669"/>
    <property type="project" value="InterPro"/>
</dbReference>
<name>A0A9P7GB61_9AGAR</name>
<dbReference type="OrthoDB" id="1470350at2759"/>
<keyword evidence="12" id="KW-0472">Membrane</keyword>
<dbReference type="PANTHER" id="PTHR24305:SF166">
    <property type="entry name" value="CYTOCHROME P450 12A4, MITOCHONDRIAL-RELATED"/>
    <property type="match status" value="1"/>
</dbReference>
<evidence type="ECO:0008006" key="15">
    <source>
        <dbReference type="Google" id="ProtNLM"/>
    </source>
</evidence>
<dbReference type="InterPro" id="IPR036396">
    <property type="entry name" value="Cyt_P450_sf"/>
</dbReference>
<keyword evidence="10" id="KW-0408">Iron</keyword>
<evidence type="ECO:0000313" key="13">
    <source>
        <dbReference type="EMBL" id="KAG5647372.1"/>
    </source>
</evidence>
<reference evidence="13" key="2">
    <citation type="submission" date="2021-10" db="EMBL/GenBank/DDBJ databases">
        <title>Phylogenomics reveals ancestral predisposition of the termite-cultivated fungus Termitomyces towards a domesticated lifestyle.</title>
        <authorList>
            <person name="Auxier B."/>
            <person name="Grum-Grzhimaylo A."/>
            <person name="Cardenas M.E."/>
            <person name="Lodge J.D."/>
            <person name="Laessoe T."/>
            <person name="Pedersen O."/>
            <person name="Smith M.E."/>
            <person name="Kuyper T.W."/>
            <person name="Franco-Molano E.A."/>
            <person name="Baroni T.J."/>
            <person name="Aanen D.K."/>
        </authorList>
    </citation>
    <scope>NUCLEOTIDE SEQUENCE</scope>
    <source>
        <strain evidence="13">AP01</strain>
        <tissue evidence="13">Mycelium</tissue>
    </source>
</reference>
<proteinExistence type="inferred from homology"/>
<dbReference type="Pfam" id="PF00067">
    <property type="entry name" value="p450"/>
    <property type="match status" value="1"/>
</dbReference>